<keyword evidence="5" id="KW-1185">Reference proteome</keyword>
<dbReference type="GO" id="GO:0005737">
    <property type="term" value="C:cytoplasm"/>
    <property type="evidence" value="ECO:0007669"/>
    <property type="project" value="TreeGrafter"/>
</dbReference>
<name>A0A8C4LXB3_EQUAS</name>
<dbReference type="GO" id="GO:0006508">
    <property type="term" value="P:proteolysis"/>
    <property type="evidence" value="ECO:0007669"/>
    <property type="project" value="InterPro"/>
</dbReference>
<feature type="signal peptide" evidence="2">
    <location>
        <begin position="1"/>
        <end position="18"/>
    </location>
</feature>
<dbReference type="SUPFAM" id="SSF50494">
    <property type="entry name" value="Trypsin-like serine proteases"/>
    <property type="match status" value="1"/>
</dbReference>
<keyword evidence="2" id="KW-0732">Signal</keyword>
<dbReference type="PROSITE" id="PS00134">
    <property type="entry name" value="TRYPSIN_HIS"/>
    <property type="match status" value="1"/>
</dbReference>
<keyword evidence="1" id="KW-1015">Disulfide bond</keyword>
<dbReference type="InterPro" id="IPR001254">
    <property type="entry name" value="Trypsin_dom"/>
</dbReference>
<reference evidence="4 5" key="1">
    <citation type="journal article" date="2020" name="Nat. Commun.">
        <title>Donkey genomes provide new insights into domestication and selection for coat color.</title>
        <authorList>
            <person name="Wang"/>
            <person name="C."/>
            <person name="Li"/>
            <person name="H."/>
            <person name="Guo"/>
            <person name="Y."/>
            <person name="Huang"/>
            <person name="J."/>
            <person name="Sun"/>
            <person name="Y."/>
            <person name="Min"/>
            <person name="J."/>
            <person name="Wang"/>
            <person name="J."/>
            <person name="Fang"/>
            <person name="X."/>
            <person name="Zhao"/>
            <person name="Z."/>
            <person name="Wang"/>
            <person name="S."/>
            <person name="Zhang"/>
            <person name="Y."/>
            <person name="Liu"/>
            <person name="Q."/>
            <person name="Jiang"/>
            <person name="Q."/>
            <person name="Wang"/>
            <person name="X."/>
            <person name="Guo"/>
            <person name="Y."/>
            <person name="Yang"/>
            <person name="C."/>
            <person name="Wang"/>
            <person name="Y."/>
            <person name="Tian"/>
            <person name="F."/>
            <person name="Zhuang"/>
            <person name="G."/>
            <person name="Fan"/>
            <person name="Y."/>
            <person name="Gao"/>
            <person name="Q."/>
            <person name="Li"/>
            <person name="Y."/>
            <person name="Ju"/>
            <person name="Z."/>
            <person name="Li"/>
            <person name="J."/>
            <person name="Li"/>
            <person name="R."/>
            <person name="Hou"/>
            <person name="M."/>
            <person name="Yang"/>
            <person name="G."/>
            <person name="Liu"/>
            <person name="G."/>
            <person name="Liu"/>
            <person name="W."/>
            <person name="Guo"/>
            <person name="J."/>
            <person name="Pan"/>
            <person name="S."/>
            <person name="Fan"/>
            <person name="G."/>
            <person name="Zhang"/>
            <person name="W."/>
            <person name="Zhang"/>
            <person name="R."/>
            <person name="Yu"/>
            <person name="J."/>
            <person name="Zhang"/>
            <person name="X."/>
            <person name="Yin"/>
            <person name="Q."/>
            <person name="Ji"/>
            <person name="C."/>
            <person name="Jin"/>
            <person name="Y."/>
            <person name="Yue"/>
            <person name="G."/>
            <person name="Liu"/>
            <person name="M."/>
            <person name="Xu"/>
            <person name="J."/>
            <person name="Liu"/>
            <person name="S."/>
            <person name="Jordana"/>
            <person name="J."/>
            <person name="Noce"/>
            <person name="A."/>
            <person name="Amills"/>
            <person name="M."/>
            <person name="Wu"/>
            <person name="D.D."/>
            <person name="Li"/>
            <person name="S."/>
            <person name="Zhou"/>
            <person name="X. and Zhong"/>
            <person name="J."/>
        </authorList>
    </citation>
    <scope>NUCLEOTIDE SEQUENCE [LARGE SCALE GENOMIC DNA]</scope>
</reference>
<dbReference type="SMART" id="SM00020">
    <property type="entry name" value="Tryp_SPc"/>
    <property type="match status" value="1"/>
</dbReference>
<dbReference type="InterPro" id="IPR009003">
    <property type="entry name" value="Peptidase_S1_PA"/>
</dbReference>
<protein>
    <recommendedName>
        <fullName evidence="3">Peptidase S1 domain-containing protein</fullName>
    </recommendedName>
</protein>
<feature type="chain" id="PRO_5040247459" description="Peptidase S1 domain-containing protein" evidence="2">
    <location>
        <begin position="19"/>
        <end position="156"/>
    </location>
</feature>
<organism evidence="4 5">
    <name type="scientific">Equus asinus</name>
    <name type="common">Donkey</name>
    <name type="synonym">Equus africanus asinus</name>
    <dbReference type="NCBI Taxonomy" id="9793"/>
    <lineage>
        <taxon>Eukaryota</taxon>
        <taxon>Metazoa</taxon>
        <taxon>Chordata</taxon>
        <taxon>Craniata</taxon>
        <taxon>Vertebrata</taxon>
        <taxon>Euteleostomi</taxon>
        <taxon>Mammalia</taxon>
        <taxon>Eutheria</taxon>
        <taxon>Laurasiatheria</taxon>
        <taxon>Perissodactyla</taxon>
        <taxon>Equidae</taxon>
        <taxon>Equus</taxon>
    </lineage>
</organism>
<dbReference type="PANTHER" id="PTHR24271:SF70">
    <property type="entry name" value="GRANZYME H"/>
    <property type="match status" value="1"/>
</dbReference>
<proteinExistence type="predicted"/>
<evidence type="ECO:0000259" key="3">
    <source>
        <dbReference type="SMART" id="SM00020"/>
    </source>
</evidence>
<dbReference type="FunFam" id="2.40.10.10:FF:000005">
    <property type="entry name" value="Serine protease 37"/>
    <property type="match status" value="1"/>
</dbReference>
<reference evidence="4" key="3">
    <citation type="submission" date="2025-09" db="UniProtKB">
        <authorList>
            <consortium name="Ensembl"/>
        </authorList>
    </citation>
    <scope>IDENTIFICATION</scope>
</reference>
<dbReference type="Gene3D" id="2.40.10.10">
    <property type="entry name" value="Trypsin-like serine proteases"/>
    <property type="match status" value="3"/>
</dbReference>
<dbReference type="InterPro" id="IPR018114">
    <property type="entry name" value="TRYPSIN_HIS"/>
</dbReference>
<evidence type="ECO:0000313" key="4">
    <source>
        <dbReference type="Ensembl" id="ENSEASP00005017757.2"/>
    </source>
</evidence>
<sequence length="156" mass="17487">MQRLLLLAFLLPPKPGTGIIIGGHEARPLSHPCMALIRFLVEEMLKRCSSVLMGKDIVLTAAHCWGSSLNVTLEVHNIKEQERTQQVIPVRIPHPHYNPKKISNNIMLLKGDSRSPFVCENKAQGISSYGQNSGTPPAVFMKVSHFLSWIKRTMKH</sequence>
<dbReference type="Proteomes" id="UP000694387">
    <property type="component" value="Chromosome 2"/>
</dbReference>
<dbReference type="GO" id="GO:0004252">
    <property type="term" value="F:serine-type endopeptidase activity"/>
    <property type="evidence" value="ECO:0007669"/>
    <property type="project" value="InterPro"/>
</dbReference>
<dbReference type="Pfam" id="PF00089">
    <property type="entry name" value="Trypsin"/>
    <property type="match status" value="1"/>
</dbReference>
<dbReference type="GeneTree" id="ENSGT01030000234551"/>
<dbReference type="PANTHER" id="PTHR24271">
    <property type="entry name" value="KALLIKREIN-RELATED"/>
    <property type="match status" value="1"/>
</dbReference>
<evidence type="ECO:0000313" key="5">
    <source>
        <dbReference type="Proteomes" id="UP000694387"/>
    </source>
</evidence>
<feature type="domain" description="Peptidase S1" evidence="3">
    <location>
        <begin position="19"/>
        <end position="150"/>
    </location>
</feature>
<evidence type="ECO:0000256" key="2">
    <source>
        <dbReference type="SAM" id="SignalP"/>
    </source>
</evidence>
<dbReference type="AlphaFoldDB" id="A0A8C4LXB3"/>
<evidence type="ECO:0000256" key="1">
    <source>
        <dbReference type="ARBA" id="ARBA00023157"/>
    </source>
</evidence>
<dbReference type="Ensembl" id="ENSEAST00005019278.2">
    <property type="protein sequence ID" value="ENSEASP00005017757.2"/>
    <property type="gene ID" value="ENSEASG00005012273.2"/>
</dbReference>
<dbReference type="InterPro" id="IPR043504">
    <property type="entry name" value="Peptidase_S1_PA_chymotrypsin"/>
</dbReference>
<accession>A0A8C4LXB3</accession>
<reference evidence="4" key="2">
    <citation type="submission" date="2025-08" db="UniProtKB">
        <authorList>
            <consortium name="Ensembl"/>
        </authorList>
    </citation>
    <scope>IDENTIFICATION</scope>
</reference>